<dbReference type="AlphaFoldDB" id="A0A1Z5K148"/>
<organism evidence="2 3">
    <name type="scientific">Fistulifera solaris</name>
    <name type="common">Oleaginous diatom</name>
    <dbReference type="NCBI Taxonomy" id="1519565"/>
    <lineage>
        <taxon>Eukaryota</taxon>
        <taxon>Sar</taxon>
        <taxon>Stramenopiles</taxon>
        <taxon>Ochrophyta</taxon>
        <taxon>Bacillariophyta</taxon>
        <taxon>Bacillariophyceae</taxon>
        <taxon>Bacillariophycidae</taxon>
        <taxon>Naviculales</taxon>
        <taxon>Naviculaceae</taxon>
        <taxon>Fistulifera</taxon>
    </lineage>
</organism>
<sequence>MQAPREDKVASWWRRAYPQISLPVSLPFHLSVTSLRAHESALDPDVHRLYWKYQVKVHGDTDPFVDTNQQPSASSEWATRAPSGWRAKADSVLESEYSHLPSERYERLRSGFRSFYEFLVENPFANNSENGDTVEQQLGTIHQHYRLANGLLIAVGVVDVLPQGLSSVYLFYDPSFSDELVPLGKYSILKEIEWTQCSGLPFYYLGYYIESCQKMRYKAEYKPSQLLCPTTYEWVDADKAVSKLQRESPIKHCCTLADQPLGHAPEADADASLSQIQMDIGQDNAITIDMLTPEGQDIVKPILLEFLSEASPRIATQCMIDLRP</sequence>
<dbReference type="EC" id="2.3.2.8" evidence="2"/>
<accession>A0A1Z5K148</accession>
<dbReference type="InterPro" id="IPR016181">
    <property type="entry name" value="Acyl_CoA_acyltransferase"/>
</dbReference>
<dbReference type="InParanoid" id="A0A1Z5K148"/>
<dbReference type="InterPro" id="IPR007472">
    <property type="entry name" value="N-end_Aminoacyl_Trfase_C"/>
</dbReference>
<evidence type="ECO:0000313" key="3">
    <source>
        <dbReference type="Proteomes" id="UP000198406"/>
    </source>
</evidence>
<evidence type="ECO:0000259" key="1">
    <source>
        <dbReference type="Pfam" id="PF04377"/>
    </source>
</evidence>
<dbReference type="PANTHER" id="PTHR21367">
    <property type="entry name" value="ARGININE-TRNA-PROTEIN TRANSFERASE 1"/>
    <property type="match status" value="1"/>
</dbReference>
<keyword evidence="2" id="KW-0808">Transferase</keyword>
<gene>
    <name evidence="2" type="ORF">FisN_1Lu513</name>
</gene>
<feature type="domain" description="N-end rule aminoacyl transferase C-terminal" evidence="1">
    <location>
        <begin position="48"/>
        <end position="228"/>
    </location>
</feature>
<comment type="caution">
    <text evidence="2">The sequence shown here is derived from an EMBL/GenBank/DDBJ whole genome shotgun (WGS) entry which is preliminary data.</text>
</comment>
<dbReference type="Proteomes" id="UP000198406">
    <property type="component" value="Unassembled WGS sequence"/>
</dbReference>
<keyword evidence="3" id="KW-1185">Reference proteome</keyword>
<dbReference type="PANTHER" id="PTHR21367:SF1">
    <property type="entry name" value="ARGINYL-TRNA--PROTEIN TRANSFERASE 1"/>
    <property type="match status" value="1"/>
</dbReference>
<dbReference type="InterPro" id="IPR030700">
    <property type="entry name" value="N-end_Aminoacyl_Trfase"/>
</dbReference>
<proteinExistence type="predicted"/>
<dbReference type="EMBL" id="BDSP01000141">
    <property type="protein sequence ID" value="GAX20015.1"/>
    <property type="molecule type" value="Genomic_DNA"/>
</dbReference>
<keyword evidence="2" id="KW-0012">Acyltransferase</keyword>
<protein>
    <submittedName>
        <fullName evidence="2">Arginyl-tRNA---protein transferase</fullName>
        <ecNumber evidence="2">2.3.2.8</ecNumber>
    </submittedName>
</protein>
<dbReference type="GO" id="GO:0004057">
    <property type="term" value="F:arginyl-tRNA--protein transferase activity"/>
    <property type="evidence" value="ECO:0007669"/>
    <property type="project" value="UniProtKB-EC"/>
</dbReference>
<evidence type="ECO:0000313" key="2">
    <source>
        <dbReference type="EMBL" id="GAX20015.1"/>
    </source>
</evidence>
<dbReference type="SUPFAM" id="SSF55729">
    <property type="entry name" value="Acyl-CoA N-acyltransferases (Nat)"/>
    <property type="match status" value="1"/>
</dbReference>
<dbReference type="OrthoDB" id="74183at2759"/>
<dbReference type="Pfam" id="PF04377">
    <property type="entry name" value="ATE_C"/>
    <property type="match status" value="1"/>
</dbReference>
<dbReference type="GO" id="GO:0005737">
    <property type="term" value="C:cytoplasm"/>
    <property type="evidence" value="ECO:0007669"/>
    <property type="project" value="TreeGrafter"/>
</dbReference>
<reference evidence="2 3" key="1">
    <citation type="journal article" date="2015" name="Plant Cell">
        <title>Oil accumulation by the oleaginous diatom Fistulifera solaris as revealed by the genome and transcriptome.</title>
        <authorList>
            <person name="Tanaka T."/>
            <person name="Maeda Y."/>
            <person name="Veluchamy A."/>
            <person name="Tanaka M."/>
            <person name="Abida H."/>
            <person name="Marechal E."/>
            <person name="Bowler C."/>
            <person name="Muto M."/>
            <person name="Sunaga Y."/>
            <person name="Tanaka M."/>
            <person name="Yoshino T."/>
            <person name="Taniguchi T."/>
            <person name="Fukuda Y."/>
            <person name="Nemoto M."/>
            <person name="Matsumoto M."/>
            <person name="Wong P.S."/>
            <person name="Aburatani S."/>
            <person name="Fujibuchi W."/>
        </authorList>
    </citation>
    <scope>NUCLEOTIDE SEQUENCE [LARGE SCALE GENOMIC DNA]</scope>
    <source>
        <strain evidence="2 3">JPCC DA0580</strain>
    </source>
</reference>
<name>A0A1Z5K148_FISSO</name>